<dbReference type="CDD" id="cd06222">
    <property type="entry name" value="RNase_H_like"/>
    <property type="match status" value="1"/>
</dbReference>
<evidence type="ECO:0000256" key="2">
    <source>
        <dbReference type="SAM" id="MobiDB-lite"/>
    </source>
</evidence>
<evidence type="ECO:0000256" key="3">
    <source>
        <dbReference type="SAM" id="SignalP"/>
    </source>
</evidence>
<evidence type="ECO:0000259" key="4">
    <source>
        <dbReference type="SMART" id="SM00499"/>
    </source>
</evidence>
<dbReference type="GO" id="GO:0004523">
    <property type="term" value="F:RNA-DNA hybrid ribonuclease activity"/>
    <property type="evidence" value="ECO:0007669"/>
    <property type="project" value="InterPro"/>
</dbReference>
<dbReference type="GO" id="GO:0003676">
    <property type="term" value="F:nucleic acid binding"/>
    <property type="evidence" value="ECO:0007669"/>
    <property type="project" value="InterPro"/>
</dbReference>
<comment type="caution">
    <text evidence="5">The sequence shown here is derived from an EMBL/GenBank/DDBJ whole genome shotgun (WGS) entry which is preliminary data.</text>
</comment>
<sequence>MASSKAVATTALLLSFNLLFFTLVTSTSCPPEPKTPKHPPKSSPPSTKPPSTAYCPRDALKLGVCANVLKNLLNVVIGTPPKTPCCPLLDGLVDLEAAACLCTAIKANVLVLKGIRIAVAESLALIEVEQNSRKVGNLENMSWEKPDTNWCKVNCDAAFDDKNKEACLRVVIRNDAAELVGGKAVKHAAVSSLIAESLAVREGLREAQRMKIPKVIVESDSQTLVNNVLAKGESRWEIEPIVKDIRAFMGMFHGDV</sequence>
<dbReference type="InterPro" id="IPR016140">
    <property type="entry name" value="Bifunc_inhib/LTP/seed_store"/>
</dbReference>
<dbReference type="OrthoDB" id="696558at2759"/>
<dbReference type="Gene3D" id="3.30.420.10">
    <property type="entry name" value="Ribonuclease H-like superfamily/Ribonuclease H"/>
    <property type="match status" value="1"/>
</dbReference>
<dbReference type="Gene3D" id="1.10.110.10">
    <property type="entry name" value="Plant lipid-transfer and hydrophobic proteins"/>
    <property type="match status" value="1"/>
</dbReference>
<name>A0A1R3GJ62_COCAP</name>
<feature type="domain" description="Bifunctional inhibitor/plant lipid transfer protein/seed storage helical" evidence="4">
    <location>
        <begin position="55"/>
        <end position="167"/>
    </location>
</feature>
<keyword evidence="6" id="KW-1185">Reference proteome</keyword>
<dbReference type="EMBL" id="AWWV01014252">
    <property type="protein sequence ID" value="OMO58106.1"/>
    <property type="molecule type" value="Genomic_DNA"/>
</dbReference>
<dbReference type="InterPro" id="IPR051636">
    <property type="entry name" value="Plant_LTP/defense-related"/>
</dbReference>
<dbReference type="InterPro" id="IPR044730">
    <property type="entry name" value="RNase_H-like_dom_plant"/>
</dbReference>
<dbReference type="SUPFAM" id="SSF53098">
    <property type="entry name" value="Ribonuclease H-like"/>
    <property type="match status" value="1"/>
</dbReference>
<dbReference type="InterPro" id="IPR036397">
    <property type="entry name" value="RNaseH_sf"/>
</dbReference>
<dbReference type="Pfam" id="PF13456">
    <property type="entry name" value="RVT_3"/>
    <property type="match status" value="1"/>
</dbReference>
<dbReference type="PANTHER" id="PTHR31731">
    <property type="match status" value="1"/>
</dbReference>
<evidence type="ECO:0000313" key="6">
    <source>
        <dbReference type="Proteomes" id="UP000188268"/>
    </source>
</evidence>
<comment type="similarity">
    <text evidence="1">Belongs to the plant LTP family. PEARLI1 subfamily.</text>
</comment>
<protein>
    <recommendedName>
        <fullName evidence="4">Bifunctional inhibitor/plant lipid transfer protein/seed storage helical domain-containing protein</fullName>
    </recommendedName>
</protein>
<organism evidence="5 6">
    <name type="scientific">Corchorus capsularis</name>
    <name type="common">Jute</name>
    <dbReference type="NCBI Taxonomy" id="210143"/>
    <lineage>
        <taxon>Eukaryota</taxon>
        <taxon>Viridiplantae</taxon>
        <taxon>Streptophyta</taxon>
        <taxon>Embryophyta</taxon>
        <taxon>Tracheophyta</taxon>
        <taxon>Spermatophyta</taxon>
        <taxon>Magnoliopsida</taxon>
        <taxon>eudicotyledons</taxon>
        <taxon>Gunneridae</taxon>
        <taxon>Pentapetalae</taxon>
        <taxon>rosids</taxon>
        <taxon>malvids</taxon>
        <taxon>Malvales</taxon>
        <taxon>Malvaceae</taxon>
        <taxon>Grewioideae</taxon>
        <taxon>Apeibeae</taxon>
        <taxon>Corchorus</taxon>
    </lineage>
</organism>
<keyword evidence="3" id="KW-0732">Signal</keyword>
<proteinExistence type="inferred from homology"/>
<dbReference type="STRING" id="210143.A0A1R3GJ62"/>
<dbReference type="Proteomes" id="UP000188268">
    <property type="component" value="Unassembled WGS sequence"/>
</dbReference>
<evidence type="ECO:0000256" key="1">
    <source>
        <dbReference type="ARBA" id="ARBA00008965"/>
    </source>
</evidence>
<dbReference type="InterPro" id="IPR036312">
    <property type="entry name" value="Bifun_inhib/LTP/seed_sf"/>
</dbReference>
<gene>
    <name evidence="5" type="ORF">CCACVL1_25583</name>
</gene>
<feature type="chain" id="PRO_5012955277" description="Bifunctional inhibitor/plant lipid transfer protein/seed storage helical domain-containing protein" evidence="3">
    <location>
        <begin position="27"/>
        <end position="256"/>
    </location>
</feature>
<dbReference type="InterPro" id="IPR002156">
    <property type="entry name" value="RNaseH_domain"/>
</dbReference>
<dbReference type="SUPFAM" id="SSF47699">
    <property type="entry name" value="Bifunctional inhibitor/lipid-transfer protein/seed storage 2S albumin"/>
    <property type="match status" value="1"/>
</dbReference>
<dbReference type="InterPro" id="IPR012337">
    <property type="entry name" value="RNaseH-like_sf"/>
</dbReference>
<feature type="region of interest" description="Disordered" evidence="2">
    <location>
        <begin position="31"/>
        <end position="52"/>
    </location>
</feature>
<evidence type="ECO:0000313" key="5">
    <source>
        <dbReference type="EMBL" id="OMO58106.1"/>
    </source>
</evidence>
<dbReference type="AlphaFoldDB" id="A0A1R3GJ62"/>
<reference evidence="5 6" key="1">
    <citation type="submission" date="2013-09" db="EMBL/GenBank/DDBJ databases">
        <title>Corchorus capsularis genome sequencing.</title>
        <authorList>
            <person name="Alam M."/>
            <person name="Haque M.S."/>
            <person name="Islam M.S."/>
            <person name="Emdad E.M."/>
            <person name="Islam M.M."/>
            <person name="Ahmed B."/>
            <person name="Halim A."/>
            <person name="Hossen Q.M.M."/>
            <person name="Hossain M.Z."/>
            <person name="Ahmed R."/>
            <person name="Khan M.M."/>
            <person name="Islam R."/>
            <person name="Rashid M.M."/>
            <person name="Khan S.A."/>
            <person name="Rahman M.S."/>
            <person name="Alam M."/>
        </authorList>
    </citation>
    <scope>NUCLEOTIDE SEQUENCE [LARGE SCALE GENOMIC DNA]</scope>
    <source>
        <strain evidence="6">cv. CVL-1</strain>
        <tissue evidence="5">Whole seedling</tissue>
    </source>
</reference>
<accession>A0A1R3GJ62</accession>
<dbReference type="InterPro" id="IPR027923">
    <property type="entry name" value="Hydrophob_seed_dom"/>
</dbReference>
<dbReference type="PROSITE" id="PS51257">
    <property type="entry name" value="PROKAR_LIPOPROTEIN"/>
    <property type="match status" value="1"/>
</dbReference>
<dbReference type="Gramene" id="OMO58106">
    <property type="protein sequence ID" value="OMO58106"/>
    <property type="gene ID" value="CCACVL1_25583"/>
</dbReference>
<dbReference type="CDD" id="cd01958">
    <property type="entry name" value="HPS_like"/>
    <property type="match status" value="1"/>
</dbReference>
<dbReference type="SMART" id="SM00499">
    <property type="entry name" value="AAI"/>
    <property type="match status" value="1"/>
</dbReference>
<dbReference type="Pfam" id="PF14547">
    <property type="entry name" value="Hydrophob_seed"/>
    <property type="match status" value="1"/>
</dbReference>
<feature type="signal peptide" evidence="3">
    <location>
        <begin position="1"/>
        <end position="26"/>
    </location>
</feature>